<gene>
    <name evidence="1" type="ORF">F3Y22_tig00111000pilonHSYRG00238</name>
</gene>
<accession>A0A6A2Z836</accession>
<name>A0A6A2Z836_HIBSY</name>
<keyword evidence="2" id="KW-1185">Reference proteome</keyword>
<reference evidence="1" key="1">
    <citation type="submission" date="2019-09" db="EMBL/GenBank/DDBJ databases">
        <title>Draft genome information of white flower Hibiscus syriacus.</title>
        <authorList>
            <person name="Kim Y.-M."/>
        </authorList>
    </citation>
    <scope>NUCLEOTIDE SEQUENCE [LARGE SCALE GENOMIC DNA]</scope>
    <source>
        <strain evidence="1">YM2019G1</strain>
    </source>
</reference>
<sequence length="154" mass="17799">MSISLEFDTFGSDPVRSYMSLSRHRSSDARGVLLIYGMFSNQLFEVLYELVFSGNLALPLVGRRRHFSTIIHGEIERFLGMTRYIIGYGYFRLREPWEANPTNRRGVIGELDQGRAILSLGDNIFLFNFDMPLHPHQLPLYPLPDGIFLERIET</sequence>
<dbReference type="Proteomes" id="UP000436088">
    <property type="component" value="Unassembled WGS sequence"/>
</dbReference>
<proteinExistence type="predicted"/>
<dbReference type="AlphaFoldDB" id="A0A6A2Z836"/>
<dbReference type="EMBL" id="VEPZ02001196">
    <property type="protein sequence ID" value="KAE8688131.1"/>
    <property type="molecule type" value="Genomic_DNA"/>
</dbReference>
<protein>
    <submittedName>
        <fullName evidence="1">Uncharacterized protein</fullName>
    </submittedName>
</protein>
<organism evidence="1 2">
    <name type="scientific">Hibiscus syriacus</name>
    <name type="common">Rose of Sharon</name>
    <dbReference type="NCBI Taxonomy" id="106335"/>
    <lineage>
        <taxon>Eukaryota</taxon>
        <taxon>Viridiplantae</taxon>
        <taxon>Streptophyta</taxon>
        <taxon>Embryophyta</taxon>
        <taxon>Tracheophyta</taxon>
        <taxon>Spermatophyta</taxon>
        <taxon>Magnoliopsida</taxon>
        <taxon>eudicotyledons</taxon>
        <taxon>Gunneridae</taxon>
        <taxon>Pentapetalae</taxon>
        <taxon>rosids</taxon>
        <taxon>malvids</taxon>
        <taxon>Malvales</taxon>
        <taxon>Malvaceae</taxon>
        <taxon>Malvoideae</taxon>
        <taxon>Hibiscus</taxon>
    </lineage>
</organism>
<comment type="caution">
    <text evidence="1">The sequence shown here is derived from an EMBL/GenBank/DDBJ whole genome shotgun (WGS) entry which is preliminary data.</text>
</comment>
<evidence type="ECO:0000313" key="1">
    <source>
        <dbReference type="EMBL" id="KAE8688131.1"/>
    </source>
</evidence>
<evidence type="ECO:0000313" key="2">
    <source>
        <dbReference type="Proteomes" id="UP000436088"/>
    </source>
</evidence>